<dbReference type="GO" id="GO:0015112">
    <property type="term" value="F:nitrate transmembrane transporter activity"/>
    <property type="evidence" value="ECO:0007669"/>
    <property type="project" value="InterPro"/>
</dbReference>
<protein>
    <recommendedName>
        <fullName evidence="11">Nitrate/nitrite transporter</fullName>
    </recommendedName>
</protein>
<dbReference type="GO" id="GO:1990351">
    <property type="term" value="C:transporter complex"/>
    <property type="evidence" value="ECO:0007669"/>
    <property type="project" value="UniProtKB-ARBA"/>
</dbReference>
<gene>
    <name evidence="10" type="ORF">DTER00134_LOCUS6016</name>
</gene>
<evidence type="ECO:0000256" key="6">
    <source>
        <dbReference type="ARBA" id="ARBA00023063"/>
    </source>
</evidence>
<comment type="similarity">
    <text evidence="2">Belongs to the major facilitator superfamily. Nitrate/nitrite porter (TC 2.A.1.8) family.</text>
</comment>
<accession>A0A7S3QRH4</accession>
<evidence type="ECO:0000256" key="7">
    <source>
        <dbReference type="ARBA" id="ARBA00023136"/>
    </source>
</evidence>
<evidence type="ECO:0000256" key="5">
    <source>
        <dbReference type="ARBA" id="ARBA00022989"/>
    </source>
</evidence>
<dbReference type="GO" id="GO:0016020">
    <property type="term" value="C:membrane"/>
    <property type="evidence" value="ECO:0007669"/>
    <property type="project" value="UniProtKB-SubCell"/>
</dbReference>
<feature type="transmembrane region" description="Helical" evidence="9">
    <location>
        <begin position="427"/>
        <end position="447"/>
    </location>
</feature>
<evidence type="ECO:0000256" key="8">
    <source>
        <dbReference type="SAM" id="MobiDB-lite"/>
    </source>
</evidence>
<proteinExistence type="inferred from homology"/>
<keyword evidence="7 9" id="KW-0472">Membrane</keyword>
<evidence type="ECO:0000256" key="2">
    <source>
        <dbReference type="ARBA" id="ARBA00008432"/>
    </source>
</evidence>
<feature type="transmembrane region" description="Helical" evidence="9">
    <location>
        <begin position="295"/>
        <end position="313"/>
    </location>
</feature>
<reference evidence="10" key="1">
    <citation type="submission" date="2021-01" db="EMBL/GenBank/DDBJ databases">
        <authorList>
            <person name="Corre E."/>
            <person name="Pelletier E."/>
            <person name="Niang G."/>
            <person name="Scheremetjew M."/>
            <person name="Finn R."/>
            <person name="Kale V."/>
            <person name="Holt S."/>
            <person name="Cochrane G."/>
            <person name="Meng A."/>
            <person name="Brown T."/>
            <person name="Cohen L."/>
        </authorList>
    </citation>
    <scope>NUCLEOTIDE SEQUENCE</scope>
    <source>
        <strain evidence="10">CCMP1320</strain>
    </source>
</reference>
<dbReference type="SUPFAM" id="SSF103473">
    <property type="entry name" value="MFS general substrate transporter"/>
    <property type="match status" value="1"/>
</dbReference>
<comment type="subcellular location">
    <subcellularLocation>
        <location evidence="1">Membrane</location>
        <topology evidence="1">Multi-pass membrane protein</topology>
    </subcellularLocation>
</comment>
<dbReference type="AlphaFoldDB" id="A0A7S3QRH4"/>
<feature type="region of interest" description="Disordered" evidence="8">
    <location>
        <begin position="509"/>
        <end position="529"/>
    </location>
</feature>
<evidence type="ECO:0008006" key="11">
    <source>
        <dbReference type="Google" id="ProtNLM"/>
    </source>
</evidence>
<feature type="transmembrane region" description="Helical" evidence="9">
    <location>
        <begin position="334"/>
        <end position="354"/>
    </location>
</feature>
<feature type="transmembrane region" description="Helical" evidence="9">
    <location>
        <begin position="50"/>
        <end position="71"/>
    </location>
</feature>
<dbReference type="Pfam" id="PF07690">
    <property type="entry name" value="MFS_1"/>
    <property type="match status" value="1"/>
</dbReference>
<dbReference type="PANTHER" id="PTHR23515">
    <property type="entry name" value="HIGH-AFFINITY NITRATE TRANSPORTER 2.3"/>
    <property type="match status" value="1"/>
</dbReference>
<dbReference type="GO" id="GO:0042128">
    <property type="term" value="P:nitrate assimilation"/>
    <property type="evidence" value="ECO:0007669"/>
    <property type="project" value="UniProtKB-KW"/>
</dbReference>
<feature type="transmembrane region" description="Helical" evidence="9">
    <location>
        <begin position="138"/>
        <end position="157"/>
    </location>
</feature>
<feature type="transmembrane region" description="Helical" evidence="9">
    <location>
        <begin position="110"/>
        <end position="131"/>
    </location>
</feature>
<feature type="transmembrane region" description="Helical" evidence="9">
    <location>
        <begin position="209"/>
        <end position="229"/>
    </location>
</feature>
<dbReference type="InterPro" id="IPR036259">
    <property type="entry name" value="MFS_trans_sf"/>
</dbReference>
<dbReference type="EMBL" id="HBIP01010746">
    <property type="protein sequence ID" value="CAE0490943.1"/>
    <property type="molecule type" value="Transcribed_RNA"/>
</dbReference>
<keyword evidence="5 9" id="KW-1133">Transmembrane helix</keyword>
<dbReference type="InterPro" id="IPR044772">
    <property type="entry name" value="NO3_transporter"/>
</dbReference>
<keyword evidence="6" id="KW-0534">Nitrate assimilation</keyword>
<sequence>MVESLEARGFGVGMPGYDREKWGFDLDGENKAKGLILWKLQSPHVRAFHLSWTSFFTSFVAAFAVAALLPVVRQNLDLTASDIGASGIANVVGAIGARVIIGAICDTVGPRYGVAGVLLLIAPSVFCASLIVDRGGIIAVRFFMGIGICIFVCNQFWSGTMFSPNCVGTVNATCGGWGNLGGGVTQLIMPLIYSGIKQSGRPGFTAWRWSFMVPGAMFLLLAMMTLLFAQDTPNGSYRDLRKTRAAQVDGKKTLLAAVRNYRTWVLTLNYGYCFGVELTINSIIVSYFFDQFGLTLEIAGIVGAVFGLMNLFCRSAGGLASDLGGKYFGMRGRLWAYFILQLCAGALSIVLGNVDDTLGGTIAVMIVFSAFVQSAEGACYGVVPFVSRRSYGVVAGMVGAGGNTGSAVTQALFFADNEGLKMSTQDGLVWMGVMIMAVTCTLCTLHWPAWGGMLSMADPNATEEDYYLSDWEPEEVAANLHIPSLRFAMESKSMRGKANYAKLMAGNAVKEGSEDSDGVPVKDVKTDSQ</sequence>
<dbReference type="CDD" id="cd17341">
    <property type="entry name" value="MFS_NRT2_like"/>
    <property type="match status" value="1"/>
</dbReference>
<evidence type="ECO:0000256" key="4">
    <source>
        <dbReference type="ARBA" id="ARBA00022692"/>
    </source>
</evidence>
<feature type="transmembrane region" description="Helical" evidence="9">
    <location>
        <begin position="360"/>
        <end position="383"/>
    </location>
</feature>
<feature type="transmembrane region" description="Helical" evidence="9">
    <location>
        <begin position="269"/>
        <end position="289"/>
    </location>
</feature>
<name>A0A7S3QRH4_DUNTE</name>
<evidence type="ECO:0000313" key="10">
    <source>
        <dbReference type="EMBL" id="CAE0490943.1"/>
    </source>
</evidence>
<keyword evidence="3" id="KW-0813">Transport</keyword>
<dbReference type="FunFam" id="1.20.1250.20:FF:000053">
    <property type="entry name" value="Nitrate transporter 2.1"/>
    <property type="match status" value="1"/>
</dbReference>
<dbReference type="Gene3D" id="1.20.1250.20">
    <property type="entry name" value="MFS general substrate transporter like domains"/>
    <property type="match status" value="2"/>
</dbReference>
<organism evidence="10">
    <name type="scientific">Dunaliella tertiolecta</name>
    <name type="common">Green alga</name>
    <dbReference type="NCBI Taxonomy" id="3047"/>
    <lineage>
        <taxon>Eukaryota</taxon>
        <taxon>Viridiplantae</taxon>
        <taxon>Chlorophyta</taxon>
        <taxon>core chlorophytes</taxon>
        <taxon>Chlorophyceae</taxon>
        <taxon>CS clade</taxon>
        <taxon>Chlamydomonadales</taxon>
        <taxon>Dunaliellaceae</taxon>
        <taxon>Dunaliella</taxon>
    </lineage>
</organism>
<feature type="transmembrane region" description="Helical" evidence="9">
    <location>
        <begin position="83"/>
        <end position="104"/>
    </location>
</feature>
<feature type="compositionally biased region" description="Basic and acidic residues" evidence="8">
    <location>
        <begin position="520"/>
        <end position="529"/>
    </location>
</feature>
<evidence type="ECO:0000256" key="9">
    <source>
        <dbReference type="SAM" id="Phobius"/>
    </source>
</evidence>
<evidence type="ECO:0000256" key="1">
    <source>
        <dbReference type="ARBA" id="ARBA00004141"/>
    </source>
</evidence>
<dbReference type="InterPro" id="IPR011701">
    <property type="entry name" value="MFS"/>
</dbReference>
<feature type="transmembrane region" description="Helical" evidence="9">
    <location>
        <begin position="390"/>
        <end position="415"/>
    </location>
</feature>
<keyword evidence="4 9" id="KW-0812">Transmembrane</keyword>
<evidence type="ECO:0000256" key="3">
    <source>
        <dbReference type="ARBA" id="ARBA00022448"/>
    </source>
</evidence>